<organism evidence="1 2">
    <name type="scientific">Cryptolaemus montrouzieri</name>
    <dbReference type="NCBI Taxonomy" id="559131"/>
    <lineage>
        <taxon>Eukaryota</taxon>
        <taxon>Metazoa</taxon>
        <taxon>Ecdysozoa</taxon>
        <taxon>Arthropoda</taxon>
        <taxon>Hexapoda</taxon>
        <taxon>Insecta</taxon>
        <taxon>Pterygota</taxon>
        <taxon>Neoptera</taxon>
        <taxon>Endopterygota</taxon>
        <taxon>Coleoptera</taxon>
        <taxon>Polyphaga</taxon>
        <taxon>Cucujiformia</taxon>
        <taxon>Coccinelloidea</taxon>
        <taxon>Coccinellidae</taxon>
        <taxon>Scymninae</taxon>
        <taxon>Scymnini</taxon>
        <taxon>Cryptolaemus</taxon>
    </lineage>
</organism>
<keyword evidence="2" id="KW-1185">Reference proteome</keyword>
<sequence>DFRAKIDKKIETLDSSIEKKLHELTLDLSGKIGKLENRVKELESENCQLRGELLQIIHGLDTQQKNSEIEIGDISDSYRLGDGDSSAILVELISFKKKRKIFENSFKLKETGVFVSSDPSPSERIRQKAVVQQLRVAKQGGKDAKIRRTRIIDGKSYTGEQMEVFLREEQQRN</sequence>
<name>A0ABD2MHL2_9CUCU</name>
<gene>
    <name evidence="1" type="ORF">HHI36_010054</name>
</gene>
<feature type="non-terminal residue" evidence="1">
    <location>
        <position position="1"/>
    </location>
</feature>
<reference evidence="1 2" key="1">
    <citation type="journal article" date="2021" name="BMC Biol.">
        <title>Horizontally acquired antibacterial genes associated with adaptive radiation of ladybird beetles.</title>
        <authorList>
            <person name="Li H.S."/>
            <person name="Tang X.F."/>
            <person name="Huang Y.H."/>
            <person name="Xu Z.Y."/>
            <person name="Chen M.L."/>
            <person name="Du X.Y."/>
            <person name="Qiu B.Y."/>
            <person name="Chen P.T."/>
            <person name="Zhang W."/>
            <person name="Slipinski A."/>
            <person name="Escalona H.E."/>
            <person name="Waterhouse R.M."/>
            <person name="Zwick A."/>
            <person name="Pang H."/>
        </authorList>
    </citation>
    <scope>NUCLEOTIDE SEQUENCE [LARGE SCALE GENOMIC DNA]</scope>
    <source>
        <strain evidence="1">SYSU2018</strain>
    </source>
</reference>
<evidence type="ECO:0000313" key="2">
    <source>
        <dbReference type="Proteomes" id="UP001516400"/>
    </source>
</evidence>
<evidence type="ECO:0000313" key="1">
    <source>
        <dbReference type="EMBL" id="KAL3265858.1"/>
    </source>
</evidence>
<proteinExistence type="predicted"/>
<protein>
    <submittedName>
        <fullName evidence="1">Uncharacterized protein</fullName>
    </submittedName>
</protein>
<dbReference type="AlphaFoldDB" id="A0ABD2MHL2"/>
<comment type="caution">
    <text evidence="1">The sequence shown here is derived from an EMBL/GenBank/DDBJ whole genome shotgun (WGS) entry which is preliminary data.</text>
</comment>
<dbReference type="EMBL" id="JABFTP020000001">
    <property type="protein sequence ID" value="KAL3265858.1"/>
    <property type="molecule type" value="Genomic_DNA"/>
</dbReference>
<accession>A0ABD2MHL2</accession>
<dbReference type="Proteomes" id="UP001516400">
    <property type="component" value="Unassembled WGS sequence"/>
</dbReference>